<comment type="caution">
    <text evidence="1">The sequence shown here is derived from an EMBL/GenBank/DDBJ whole genome shotgun (WGS) entry which is preliminary data.</text>
</comment>
<dbReference type="Pfam" id="PF08843">
    <property type="entry name" value="AbiEii"/>
    <property type="match status" value="1"/>
</dbReference>
<gene>
    <name evidence="1" type="ORF">GCM10023353_01150</name>
</gene>
<accession>A0ABP9C4K9</accession>
<protein>
    <recommendedName>
        <fullName evidence="3">Nucleotidyl transferase AbiEii/AbiGii toxin family protein</fullName>
    </recommendedName>
</protein>
<evidence type="ECO:0008006" key="3">
    <source>
        <dbReference type="Google" id="ProtNLM"/>
    </source>
</evidence>
<name>A0ABP9C4K9_9ACTN</name>
<keyword evidence="2" id="KW-1185">Reference proteome</keyword>
<proteinExistence type="predicted"/>
<evidence type="ECO:0000313" key="1">
    <source>
        <dbReference type="EMBL" id="GAA4802836.1"/>
    </source>
</evidence>
<dbReference type="RefSeq" id="WP_200175506.1">
    <property type="nucleotide sequence ID" value="NZ_BAABKQ010000001.1"/>
</dbReference>
<dbReference type="EMBL" id="BAABKQ010000001">
    <property type="protein sequence ID" value="GAA4802836.1"/>
    <property type="molecule type" value="Genomic_DNA"/>
</dbReference>
<dbReference type="Proteomes" id="UP001500839">
    <property type="component" value="Unassembled WGS sequence"/>
</dbReference>
<evidence type="ECO:0000313" key="2">
    <source>
        <dbReference type="Proteomes" id="UP001500839"/>
    </source>
</evidence>
<organism evidence="1 2">
    <name type="scientific">Tomitella cavernea</name>
    <dbReference type="NCBI Taxonomy" id="1387982"/>
    <lineage>
        <taxon>Bacteria</taxon>
        <taxon>Bacillati</taxon>
        <taxon>Actinomycetota</taxon>
        <taxon>Actinomycetes</taxon>
        <taxon>Mycobacteriales</taxon>
        <taxon>Tomitella</taxon>
    </lineage>
</organism>
<sequence>MTSAAQPPARNAAAFSRSLKDHIRNEAKRRGGDTGQLRRAFFLQRFLTRIFSETGDRWLLKGGAALLVRLPDARYSRDIDLLHTTAAIEEALAELAAIARAPSDLDPFQFIMATPKLMTSDVAGARVKVDVYYGTTHLEQFPIDLSTELVPIGEVDYQSPTPVAAIDGLAPMPTFALYPLAQQISDKVCAMYERHNGQPSTRYHDLVDLILIVTTWSIDATTTRAALHHESARRGLTLPSVVASPAPSWTAGYARIAKDVAAVPENALDITSALHILSTCLNPLFQDSEQEGSWNPKTQHWSS</sequence>
<dbReference type="InterPro" id="IPR014942">
    <property type="entry name" value="AbiEii"/>
</dbReference>
<reference evidence="2" key="1">
    <citation type="journal article" date="2019" name="Int. J. Syst. Evol. Microbiol.">
        <title>The Global Catalogue of Microorganisms (GCM) 10K type strain sequencing project: providing services to taxonomists for standard genome sequencing and annotation.</title>
        <authorList>
            <consortium name="The Broad Institute Genomics Platform"/>
            <consortium name="The Broad Institute Genome Sequencing Center for Infectious Disease"/>
            <person name="Wu L."/>
            <person name="Ma J."/>
        </authorList>
    </citation>
    <scope>NUCLEOTIDE SEQUENCE [LARGE SCALE GENOMIC DNA]</scope>
    <source>
        <strain evidence="2">JCM 18542</strain>
    </source>
</reference>